<keyword evidence="2" id="KW-1185">Reference proteome</keyword>
<evidence type="ECO:0000313" key="2">
    <source>
        <dbReference type="Proteomes" id="UP001148662"/>
    </source>
</evidence>
<protein>
    <submittedName>
        <fullName evidence="1">Uncharacterized protein</fullName>
    </submittedName>
</protein>
<evidence type="ECO:0000313" key="1">
    <source>
        <dbReference type="EMBL" id="KAJ3558415.1"/>
    </source>
</evidence>
<organism evidence="1 2">
    <name type="scientific">Phlebia brevispora</name>
    <dbReference type="NCBI Taxonomy" id="194682"/>
    <lineage>
        <taxon>Eukaryota</taxon>
        <taxon>Fungi</taxon>
        <taxon>Dikarya</taxon>
        <taxon>Basidiomycota</taxon>
        <taxon>Agaricomycotina</taxon>
        <taxon>Agaricomycetes</taxon>
        <taxon>Polyporales</taxon>
        <taxon>Meruliaceae</taxon>
        <taxon>Phlebia</taxon>
    </lineage>
</organism>
<sequence length="494" mass="53977">MSSPASLRDLYAPPSSAWSFAPAAPNGSVPDIHPPASSSSYQWTTRTSSNPLFGLSSTLATREDEPGFDITVVLQGFIAHALLQYAATAVAIPWEVGKTLLQVQWVPRNAEDMLPVVIPTPIEHEQEEEDEETDSSNENENDSYFADPRALDANADSSSPPRPSDERGYIIRQSVLEEGTIPEYVIPVGSAAGTWGMMKRLGRFRPEGLLSLWKGLLTSSVMEMTAAGLQPAIHTLLESMLSAISPALFAAPPILIPVASQVVTGFIISPLDLVRTRLIVQSAVPRYRTYSGPIDALKQILEHEGGLSGIYFHPHLFLPTIIDCTLRSLVPFTIPTLISSYLSISADSNPLLWTCAELLGTCAGLLITLPFETVRRRLQVQVRGTAKPLKACVELRPAPYNGMVDAFWHILTEERSDLPLKHRRHRRRSVNTKGKTAEETQEGHDGAQSESWWRSTGIGQLYRGLGMRLGASVIVLVLAMVNGGEEPDAGWAEL</sequence>
<comment type="caution">
    <text evidence="1">The sequence shown here is derived from an EMBL/GenBank/DDBJ whole genome shotgun (WGS) entry which is preliminary data.</text>
</comment>
<proteinExistence type="predicted"/>
<reference evidence="1" key="1">
    <citation type="submission" date="2022-07" db="EMBL/GenBank/DDBJ databases">
        <title>Genome Sequence of Phlebia brevispora.</title>
        <authorList>
            <person name="Buettner E."/>
        </authorList>
    </citation>
    <scope>NUCLEOTIDE SEQUENCE</scope>
    <source>
        <strain evidence="1">MPL23</strain>
    </source>
</reference>
<gene>
    <name evidence="1" type="ORF">NM688_g943</name>
</gene>
<dbReference type="Proteomes" id="UP001148662">
    <property type="component" value="Unassembled WGS sequence"/>
</dbReference>
<dbReference type="EMBL" id="JANHOG010000090">
    <property type="protein sequence ID" value="KAJ3558415.1"/>
    <property type="molecule type" value="Genomic_DNA"/>
</dbReference>
<name>A0ACC1TD98_9APHY</name>
<accession>A0ACC1TD98</accession>